<comment type="caution">
    <text evidence="1">The sequence shown here is derived from an EMBL/GenBank/DDBJ whole genome shotgun (WGS) entry which is preliminary data.</text>
</comment>
<dbReference type="AlphaFoldDB" id="A0AAD7WR22"/>
<sequence>MDRRPLSLSQNGNVPRLAHGSLMLRTQSWVMKGAHSTETRLKHYTLNFNSLAGFPHFSFAYVQHRQYHMAEFRMKANEKASLVDSGRLAERLTCGSQPSLARSLFLSAASHRGRRVASPLLC</sequence>
<protein>
    <submittedName>
        <fullName evidence="1">Uncharacterized protein</fullName>
    </submittedName>
</protein>
<evidence type="ECO:0000313" key="2">
    <source>
        <dbReference type="Proteomes" id="UP001221898"/>
    </source>
</evidence>
<gene>
    <name evidence="1" type="ORF">AAFF_G00305020</name>
</gene>
<accession>A0AAD7WR22</accession>
<dbReference type="EMBL" id="JAINUG010000044">
    <property type="protein sequence ID" value="KAJ8406271.1"/>
    <property type="molecule type" value="Genomic_DNA"/>
</dbReference>
<keyword evidence="2" id="KW-1185">Reference proteome</keyword>
<reference evidence="1" key="1">
    <citation type="journal article" date="2023" name="Science">
        <title>Genome structures resolve the early diversification of teleost fishes.</title>
        <authorList>
            <person name="Parey E."/>
            <person name="Louis A."/>
            <person name="Montfort J."/>
            <person name="Bouchez O."/>
            <person name="Roques C."/>
            <person name="Iampietro C."/>
            <person name="Lluch J."/>
            <person name="Castinel A."/>
            <person name="Donnadieu C."/>
            <person name="Desvignes T."/>
            <person name="Floi Bucao C."/>
            <person name="Jouanno E."/>
            <person name="Wen M."/>
            <person name="Mejri S."/>
            <person name="Dirks R."/>
            <person name="Jansen H."/>
            <person name="Henkel C."/>
            <person name="Chen W.J."/>
            <person name="Zahm M."/>
            <person name="Cabau C."/>
            <person name="Klopp C."/>
            <person name="Thompson A.W."/>
            <person name="Robinson-Rechavi M."/>
            <person name="Braasch I."/>
            <person name="Lecointre G."/>
            <person name="Bobe J."/>
            <person name="Postlethwait J.H."/>
            <person name="Berthelot C."/>
            <person name="Roest Crollius H."/>
            <person name="Guiguen Y."/>
        </authorList>
    </citation>
    <scope>NUCLEOTIDE SEQUENCE</scope>
    <source>
        <strain evidence="1">NC1722</strain>
    </source>
</reference>
<name>A0AAD7WR22_9TELE</name>
<dbReference type="Proteomes" id="UP001221898">
    <property type="component" value="Unassembled WGS sequence"/>
</dbReference>
<evidence type="ECO:0000313" key="1">
    <source>
        <dbReference type="EMBL" id="KAJ8406271.1"/>
    </source>
</evidence>
<proteinExistence type="predicted"/>
<organism evidence="1 2">
    <name type="scientific">Aldrovandia affinis</name>
    <dbReference type="NCBI Taxonomy" id="143900"/>
    <lineage>
        <taxon>Eukaryota</taxon>
        <taxon>Metazoa</taxon>
        <taxon>Chordata</taxon>
        <taxon>Craniata</taxon>
        <taxon>Vertebrata</taxon>
        <taxon>Euteleostomi</taxon>
        <taxon>Actinopterygii</taxon>
        <taxon>Neopterygii</taxon>
        <taxon>Teleostei</taxon>
        <taxon>Notacanthiformes</taxon>
        <taxon>Halosauridae</taxon>
        <taxon>Aldrovandia</taxon>
    </lineage>
</organism>